<gene>
    <name evidence="2" type="ORF">GGR42_000519</name>
</gene>
<dbReference type="PANTHER" id="PTHR37691">
    <property type="entry name" value="BLR3518 PROTEIN"/>
    <property type="match status" value="1"/>
</dbReference>
<dbReference type="SUPFAM" id="SSF75169">
    <property type="entry name" value="DsrEFH-like"/>
    <property type="match status" value="1"/>
</dbReference>
<keyword evidence="1" id="KW-0732">Signal</keyword>
<name>A0A846QS77_9FLAO</name>
<feature type="signal peptide" evidence="1">
    <location>
        <begin position="1"/>
        <end position="22"/>
    </location>
</feature>
<organism evidence="2 3">
    <name type="scientific">Saonia flava</name>
    <dbReference type="NCBI Taxonomy" id="523696"/>
    <lineage>
        <taxon>Bacteria</taxon>
        <taxon>Pseudomonadati</taxon>
        <taxon>Bacteroidota</taxon>
        <taxon>Flavobacteriia</taxon>
        <taxon>Flavobacteriales</taxon>
        <taxon>Flavobacteriaceae</taxon>
        <taxon>Saonia</taxon>
    </lineage>
</organism>
<dbReference type="InterPro" id="IPR003787">
    <property type="entry name" value="Sulphur_relay_DsrE/F-like"/>
</dbReference>
<dbReference type="PANTHER" id="PTHR37691:SF1">
    <property type="entry name" value="BLR3518 PROTEIN"/>
    <property type="match status" value="1"/>
</dbReference>
<dbReference type="InterPro" id="IPR027396">
    <property type="entry name" value="DsrEFH-like"/>
</dbReference>
<proteinExistence type="predicted"/>
<feature type="chain" id="PRO_5032352706" evidence="1">
    <location>
        <begin position="23"/>
        <end position="181"/>
    </location>
</feature>
<sequence>MKKLYLLFFSFFIILHTHSIFSQEKATGPVIEEYGPVYKVVNPDFKVDTSTELKVVFDVMNSPDDKGSINASIETAARFFNMHAQAGIPLNQLHAALVVHNKAAKDIMTNEAYREKYQRDNPNLKLINLLIDSGVQVVFCGQSAAARGVSKEEMIPRVQVSLSAMTALIQLQNQNYRLIKF</sequence>
<keyword evidence="3" id="KW-1185">Reference proteome</keyword>
<protein>
    <submittedName>
        <fullName evidence="2">Intracellular sulfur oxidation DsrE/DsrF family protein</fullName>
    </submittedName>
</protein>
<dbReference type="Pfam" id="PF02635">
    <property type="entry name" value="DsrE"/>
    <property type="match status" value="1"/>
</dbReference>
<evidence type="ECO:0000313" key="2">
    <source>
        <dbReference type="EMBL" id="NJB70057.1"/>
    </source>
</evidence>
<accession>A0A846QS77</accession>
<reference evidence="2 3" key="1">
    <citation type="submission" date="2020-03" db="EMBL/GenBank/DDBJ databases">
        <title>Genomic Encyclopedia of Type Strains, Phase IV (KMG-IV): sequencing the most valuable type-strain genomes for metagenomic binning, comparative biology and taxonomic classification.</title>
        <authorList>
            <person name="Goeker M."/>
        </authorList>
    </citation>
    <scope>NUCLEOTIDE SEQUENCE [LARGE SCALE GENOMIC DNA]</scope>
    <source>
        <strain evidence="2 3">DSM 29762</strain>
    </source>
</reference>
<dbReference type="Proteomes" id="UP000590442">
    <property type="component" value="Unassembled WGS sequence"/>
</dbReference>
<dbReference type="EMBL" id="JAATJJ010000001">
    <property type="protein sequence ID" value="NJB70057.1"/>
    <property type="molecule type" value="Genomic_DNA"/>
</dbReference>
<evidence type="ECO:0000313" key="3">
    <source>
        <dbReference type="Proteomes" id="UP000590442"/>
    </source>
</evidence>
<comment type="caution">
    <text evidence="2">The sequence shown here is derived from an EMBL/GenBank/DDBJ whole genome shotgun (WGS) entry which is preliminary data.</text>
</comment>
<evidence type="ECO:0000256" key="1">
    <source>
        <dbReference type="SAM" id="SignalP"/>
    </source>
</evidence>
<dbReference type="Gene3D" id="3.40.1260.10">
    <property type="entry name" value="DsrEFH-like"/>
    <property type="match status" value="1"/>
</dbReference>
<dbReference type="RefSeq" id="WP_167960536.1">
    <property type="nucleotide sequence ID" value="NZ_JAATJJ010000001.1"/>
</dbReference>
<dbReference type="AlphaFoldDB" id="A0A846QS77"/>